<dbReference type="EMBL" id="MG018927">
    <property type="protein sequence ID" value="ATW58054.1"/>
    <property type="molecule type" value="Genomic_DNA"/>
</dbReference>
<evidence type="ECO:0000313" key="2">
    <source>
        <dbReference type="Proteomes" id="UP000241592"/>
    </source>
</evidence>
<name>A0A2H4P786_9CAUD</name>
<dbReference type="Proteomes" id="UP000241592">
    <property type="component" value="Segment"/>
</dbReference>
<organism evidence="1 2">
    <name type="scientific">Pseudomonas phage nickie</name>
    <dbReference type="NCBI Taxonomy" id="2048977"/>
    <lineage>
        <taxon>Viruses</taxon>
        <taxon>Duplodnaviria</taxon>
        <taxon>Heunggongvirae</taxon>
        <taxon>Uroviricota</taxon>
        <taxon>Caudoviricetes</taxon>
        <taxon>Nickievirus</taxon>
        <taxon>Nickievirus nickie</taxon>
    </lineage>
</organism>
<reference evidence="1 2" key="1">
    <citation type="submission" date="2017-09" db="EMBL/GenBank/DDBJ databases">
        <authorList>
            <person name="Ehlers B."/>
            <person name="Leendertz F.H."/>
        </authorList>
    </citation>
    <scope>NUCLEOTIDE SEQUENCE [LARGE SCALE GENOMIC DNA]</scope>
</reference>
<proteinExistence type="predicted"/>
<protein>
    <submittedName>
        <fullName evidence="1">Uncharacterized protein</fullName>
    </submittedName>
</protein>
<sequence>MHLSPEYNLVKSYYGDQRAKRSGVLKMNHIDEGIEMLRVMGASELAIKAYCLHPLAQGGDFGWEMVLTTPGLNPKAVILSTQYRDKANAYLCRPNTDHYTVESLNDVIGPLSQDLIHMLVADKIQNEKDFDLYHKGTHARSAELSRYFCIWLDYLEVAEANLKKESGRLKYRHKYRDHKKK</sequence>
<gene>
    <name evidence="1" type="ORF">CNR34_00121</name>
</gene>
<keyword evidence="2" id="KW-1185">Reference proteome</keyword>
<dbReference type="OrthoDB" id="25917at10239"/>
<evidence type="ECO:0000313" key="1">
    <source>
        <dbReference type="EMBL" id="ATW58054.1"/>
    </source>
</evidence>
<accession>A0A2H4P786</accession>